<organism evidence="1 2">
    <name type="scientific">Apatococcus lobatus</name>
    <dbReference type="NCBI Taxonomy" id="904363"/>
    <lineage>
        <taxon>Eukaryota</taxon>
        <taxon>Viridiplantae</taxon>
        <taxon>Chlorophyta</taxon>
        <taxon>core chlorophytes</taxon>
        <taxon>Trebouxiophyceae</taxon>
        <taxon>Chlorellales</taxon>
        <taxon>Chlorellaceae</taxon>
        <taxon>Apatococcus</taxon>
    </lineage>
</organism>
<dbReference type="Proteomes" id="UP001438707">
    <property type="component" value="Unassembled WGS sequence"/>
</dbReference>
<dbReference type="EMBL" id="JALJOS010000012">
    <property type="protein sequence ID" value="KAK9832202.1"/>
    <property type="molecule type" value="Genomic_DNA"/>
</dbReference>
<sequence length="113" mass="12283">MRRTLSAAVQACAQWSSASKAKGHLRPLELVHPAWQTHLTGRSSGRSAEASKYEYLTLPAIAARPCVGPWAWTSRKAGSLCNYLEQQSLLSRASPAKFLNVQLVETGSWLSSG</sequence>
<name>A0AAW1RG50_9CHLO</name>
<comment type="caution">
    <text evidence="1">The sequence shown here is derived from an EMBL/GenBank/DDBJ whole genome shotgun (WGS) entry which is preliminary data.</text>
</comment>
<protein>
    <submittedName>
        <fullName evidence="1">Uncharacterized protein</fullName>
    </submittedName>
</protein>
<proteinExistence type="predicted"/>
<dbReference type="AlphaFoldDB" id="A0AAW1RG50"/>
<accession>A0AAW1RG50</accession>
<reference evidence="1 2" key="1">
    <citation type="journal article" date="2024" name="Nat. Commun.">
        <title>Phylogenomics reveals the evolutionary origins of lichenization in chlorophyte algae.</title>
        <authorList>
            <person name="Puginier C."/>
            <person name="Libourel C."/>
            <person name="Otte J."/>
            <person name="Skaloud P."/>
            <person name="Haon M."/>
            <person name="Grisel S."/>
            <person name="Petersen M."/>
            <person name="Berrin J.G."/>
            <person name="Delaux P.M."/>
            <person name="Dal Grande F."/>
            <person name="Keller J."/>
        </authorList>
    </citation>
    <scope>NUCLEOTIDE SEQUENCE [LARGE SCALE GENOMIC DNA]</scope>
    <source>
        <strain evidence="1 2">SAG 2145</strain>
    </source>
</reference>
<gene>
    <name evidence="1" type="ORF">WJX74_002651</name>
</gene>
<evidence type="ECO:0000313" key="1">
    <source>
        <dbReference type="EMBL" id="KAK9832202.1"/>
    </source>
</evidence>
<evidence type="ECO:0000313" key="2">
    <source>
        <dbReference type="Proteomes" id="UP001438707"/>
    </source>
</evidence>
<keyword evidence="2" id="KW-1185">Reference proteome</keyword>